<name>A0A0J1FKC4_9FIRM</name>
<dbReference type="GO" id="GO:0016831">
    <property type="term" value="F:carboxy-lyase activity"/>
    <property type="evidence" value="ECO:0007669"/>
    <property type="project" value="InterPro"/>
</dbReference>
<dbReference type="PANTHER" id="PTHR21240:SF30">
    <property type="entry name" value="AMIDOHYDROLASE-RELATED DOMAIN-CONTAINING PROTEIN-RELATED"/>
    <property type="match status" value="1"/>
</dbReference>
<accession>A0A0J1FKC4</accession>
<dbReference type="SUPFAM" id="SSF51556">
    <property type="entry name" value="Metallo-dependent hydrolases"/>
    <property type="match status" value="1"/>
</dbReference>
<keyword evidence="1" id="KW-0456">Lyase</keyword>
<evidence type="ECO:0000259" key="2">
    <source>
        <dbReference type="Pfam" id="PF04909"/>
    </source>
</evidence>
<dbReference type="GO" id="GO:0016787">
    <property type="term" value="F:hydrolase activity"/>
    <property type="evidence" value="ECO:0007669"/>
    <property type="project" value="UniProtKB-KW"/>
</dbReference>
<dbReference type="Proteomes" id="UP000036356">
    <property type="component" value="Unassembled WGS sequence"/>
</dbReference>
<dbReference type="GO" id="GO:0005829">
    <property type="term" value="C:cytosol"/>
    <property type="evidence" value="ECO:0007669"/>
    <property type="project" value="TreeGrafter"/>
</dbReference>
<dbReference type="PATRIC" id="fig|476652.3.peg.4481"/>
<dbReference type="PANTHER" id="PTHR21240">
    <property type="entry name" value="2-AMINO-3-CARBOXYLMUCONATE-6-SEMIALDEHYDE DECARBOXYLASE"/>
    <property type="match status" value="1"/>
</dbReference>
<dbReference type="STRING" id="476652.DEAC_c42370"/>
<dbReference type="Pfam" id="PF04909">
    <property type="entry name" value="Amidohydro_2"/>
    <property type="match status" value="1"/>
</dbReference>
<dbReference type="RefSeq" id="WP_200903173.1">
    <property type="nucleotide sequence ID" value="NZ_LDZY01000022.1"/>
</dbReference>
<evidence type="ECO:0000313" key="3">
    <source>
        <dbReference type="EMBL" id="KLU63872.1"/>
    </source>
</evidence>
<dbReference type="EMBL" id="LDZY01000022">
    <property type="protein sequence ID" value="KLU63872.1"/>
    <property type="molecule type" value="Genomic_DNA"/>
</dbReference>
<evidence type="ECO:0000256" key="1">
    <source>
        <dbReference type="ARBA" id="ARBA00023239"/>
    </source>
</evidence>
<sequence length="317" mass="35407">MTMRIITLEEHFAFPGFMDRIGQQSFHNKGEELCDLDERRITQMNAAGIDMQVLSLTSPGTESLTGEEAVKMAISANDFLAAAIERHPSRFAGFAALPTAAPDLAAAELERMVCQHGFKGAVINGHIQGRYLDDKFFWPIMEQAEALQVPIHLHPAPPPQPIIDAYYTGNFSSEVTSILSTAGWGWHIETAVHILRLILSGVFDRYPKLQIIIGHLGEALPFMLPRINQVLQPNLTKLQRPMADYLRENIHYTFSGFNFTAAFLNLLLEVGSDRIMFSVDYPYGSMEKGQAFLSQLPVSNSDREKIAHSNAELLLHL</sequence>
<feature type="domain" description="Amidohydrolase-related" evidence="2">
    <location>
        <begin position="38"/>
        <end position="316"/>
    </location>
</feature>
<gene>
    <name evidence="3" type="ORF">DEAC_c42370</name>
</gene>
<dbReference type="InterPro" id="IPR032465">
    <property type="entry name" value="ACMSD"/>
</dbReference>
<proteinExistence type="predicted"/>
<dbReference type="InterPro" id="IPR006680">
    <property type="entry name" value="Amidohydro-rel"/>
</dbReference>
<dbReference type="Gene3D" id="3.20.20.140">
    <property type="entry name" value="Metal-dependent hydrolases"/>
    <property type="match status" value="1"/>
</dbReference>
<keyword evidence="4" id="KW-1185">Reference proteome</keyword>
<dbReference type="GO" id="GO:0019748">
    <property type="term" value="P:secondary metabolic process"/>
    <property type="evidence" value="ECO:0007669"/>
    <property type="project" value="TreeGrafter"/>
</dbReference>
<protein>
    <submittedName>
        <fullName evidence="3">Amidohydrolase</fullName>
    </submittedName>
</protein>
<evidence type="ECO:0000313" key="4">
    <source>
        <dbReference type="Proteomes" id="UP000036356"/>
    </source>
</evidence>
<comment type="caution">
    <text evidence="3">The sequence shown here is derived from an EMBL/GenBank/DDBJ whole genome shotgun (WGS) entry which is preliminary data.</text>
</comment>
<dbReference type="AlphaFoldDB" id="A0A0J1FKC4"/>
<dbReference type="InterPro" id="IPR032466">
    <property type="entry name" value="Metal_Hydrolase"/>
</dbReference>
<reference evidence="3 4" key="1">
    <citation type="submission" date="2015-06" db="EMBL/GenBank/DDBJ databases">
        <title>Draft genome of the moderately acidophilic sulfate reducer Candidatus Desulfosporosinus acididurans strain M1.</title>
        <authorList>
            <person name="Poehlein A."/>
            <person name="Petzsch P."/>
            <person name="Johnson B.D."/>
            <person name="Schloemann M."/>
            <person name="Daniel R."/>
            <person name="Muehling M."/>
        </authorList>
    </citation>
    <scope>NUCLEOTIDE SEQUENCE [LARGE SCALE GENOMIC DNA]</scope>
    <source>
        <strain evidence="3 4">M1</strain>
    </source>
</reference>
<organism evidence="3 4">
    <name type="scientific">Desulfosporosinus acididurans</name>
    <dbReference type="NCBI Taxonomy" id="476652"/>
    <lineage>
        <taxon>Bacteria</taxon>
        <taxon>Bacillati</taxon>
        <taxon>Bacillota</taxon>
        <taxon>Clostridia</taxon>
        <taxon>Eubacteriales</taxon>
        <taxon>Desulfitobacteriaceae</taxon>
        <taxon>Desulfosporosinus</taxon>
    </lineage>
</organism>
<keyword evidence="3" id="KW-0378">Hydrolase</keyword>